<accession>A0A4D9DEM1</accession>
<keyword evidence="1" id="KW-0378">Hydrolase</keyword>
<reference evidence="1 2" key="2">
    <citation type="submission" date="2019-04" db="EMBL/GenBank/DDBJ databases">
        <title>The genome sequence of big-headed turtle.</title>
        <authorList>
            <person name="Gong S."/>
        </authorList>
    </citation>
    <scope>NUCLEOTIDE SEQUENCE [LARGE SCALE GENOMIC DNA]</scope>
    <source>
        <strain evidence="1">DO16091913</strain>
        <tissue evidence="1">Muscle</tissue>
    </source>
</reference>
<dbReference type="EMBL" id="QXTE01001578">
    <property type="protein sequence ID" value="TFJ95750.1"/>
    <property type="molecule type" value="Genomic_DNA"/>
</dbReference>
<organism evidence="1 2">
    <name type="scientific">Platysternon megacephalum</name>
    <name type="common">big-headed turtle</name>
    <dbReference type="NCBI Taxonomy" id="55544"/>
    <lineage>
        <taxon>Eukaryota</taxon>
        <taxon>Metazoa</taxon>
        <taxon>Chordata</taxon>
        <taxon>Craniata</taxon>
        <taxon>Vertebrata</taxon>
        <taxon>Euteleostomi</taxon>
        <taxon>Archelosauria</taxon>
        <taxon>Testudinata</taxon>
        <taxon>Testudines</taxon>
        <taxon>Cryptodira</taxon>
        <taxon>Durocryptodira</taxon>
        <taxon>Testudinoidea</taxon>
        <taxon>Platysternidae</taxon>
        <taxon>Platysternon</taxon>
    </lineage>
</organism>
<evidence type="ECO:0000313" key="1">
    <source>
        <dbReference type="EMBL" id="TFJ95750.1"/>
    </source>
</evidence>
<dbReference type="GO" id="GO:0004386">
    <property type="term" value="F:helicase activity"/>
    <property type="evidence" value="ECO:0007669"/>
    <property type="project" value="UniProtKB-KW"/>
</dbReference>
<comment type="caution">
    <text evidence="1">The sequence shown here is derived from an EMBL/GenBank/DDBJ whole genome shotgun (WGS) entry which is preliminary data.</text>
</comment>
<evidence type="ECO:0000313" key="2">
    <source>
        <dbReference type="Proteomes" id="UP000297703"/>
    </source>
</evidence>
<keyword evidence="1" id="KW-0547">Nucleotide-binding</keyword>
<name>A0A4D9DEM1_9SAUR</name>
<proteinExistence type="predicted"/>
<protein>
    <submittedName>
        <fullName evidence="1">Helicase SKI2W</fullName>
    </submittedName>
</protein>
<reference evidence="1 2" key="1">
    <citation type="submission" date="2019-04" db="EMBL/GenBank/DDBJ databases">
        <title>Draft genome of the big-headed turtle Platysternon megacephalum.</title>
        <authorList>
            <person name="Gong S."/>
        </authorList>
    </citation>
    <scope>NUCLEOTIDE SEQUENCE [LARGE SCALE GENOMIC DNA]</scope>
    <source>
        <strain evidence="1">DO16091913</strain>
        <tissue evidence="1">Muscle</tissue>
    </source>
</reference>
<gene>
    <name evidence="1" type="ORF">DR999_PMT22574</name>
</gene>
<keyword evidence="1" id="KW-0347">Helicase</keyword>
<sequence>MFPKGRHPPAECLERILHCCKTDVHMEEAPCALFSPMHPHVTGKDFARNGAQILQNVRVLPKYHPLQCLFLQNALIPRHLDYFLQIPVLYVCFNASEYFSNTRISFSIAYLTAPANA</sequence>
<keyword evidence="1" id="KW-0067">ATP-binding</keyword>
<keyword evidence="2" id="KW-1185">Reference proteome</keyword>
<dbReference type="Proteomes" id="UP000297703">
    <property type="component" value="Unassembled WGS sequence"/>
</dbReference>
<dbReference type="AlphaFoldDB" id="A0A4D9DEM1"/>